<keyword evidence="3" id="KW-1185">Reference proteome</keyword>
<dbReference type="KEGG" id="fpu:FPSE_04920"/>
<evidence type="ECO:0000313" key="2">
    <source>
        <dbReference type="EMBL" id="EKJ74884.1"/>
    </source>
</evidence>
<feature type="compositionally biased region" description="Polar residues" evidence="1">
    <location>
        <begin position="20"/>
        <end position="30"/>
    </location>
</feature>
<proteinExistence type="predicted"/>
<reference evidence="2 3" key="1">
    <citation type="journal article" date="2012" name="PLoS Pathog.">
        <title>Comparative pathogenomics reveals horizontally acquired novel virulence genes in fungi infecting cereal hosts.</title>
        <authorList>
            <person name="Gardiner D.M."/>
            <person name="McDonald M.C."/>
            <person name="Covarelli L."/>
            <person name="Solomon P.S."/>
            <person name="Rusu A.G."/>
            <person name="Marshall M."/>
            <person name="Kazan K."/>
            <person name="Chakraborty S."/>
            <person name="McDonald B.A."/>
            <person name="Manners J.M."/>
        </authorList>
    </citation>
    <scope>NUCLEOTIDE SEQUENCE [LARGE SCALE GENOMIC DNA]</scope>
    <source>
        <strain evidence="2 3">CS3096</strain>
    </source>
</reference>
<accession>K3VKA0</accession>
<dbReference type="RefSeq" id="XP_009256313.1">
    <property type="nucleotide sequence ID" value="XM_009258038.1"/>
</dbReference>
<feature type="region of interest" description="Disordered" evidence="1">
    <location>
        <begin position="1"/>
        <end position="30"/>
    </location>
</feature>
<protein>
    <submittedName>
        <fullName evidence="2">Uncharacterized protein</fullName>
    </submittedName>
</protein>
<gene>
    <name evidence="2" type="ORF">FPSE_04920</name>
</gene>
<name>K3VKA0_FUSPC</name>
<sequence>MAGFDRGSGGNKERVFSREPVSTSSLQPNGTPSVFLNLPAPGFVFLLKFRSVMVVDVQILKWRVQLLFPSLVSSEFKVFLCRRLTSSSDVLCLPQPNPTCSCSVVFGDIADDGLMIAAFISCGSRLC</sequence>
<dbReference type="GeneID" id="20363538"/>
<dbReference type="Proteomes" id="UP000007978">
    <property type="component" value="Chromosome 3"/>
</dbReference>
<dbReference type="EMBL" id="AFNW01000102">
    <property type="protein sequence ID" value="EKJ74884.1"/>
    <property type="molecule type" value="Genomic_DNA"/>
</dbReference>
<dbReference type="HOGENOM" id="CLU_1970697_0_0_1"/>
<organism evidence="2 3">
    <name type="scientific">Fusarium pseudograminearum (strain CS3096)</name>
    <name type="common">Wheat and barley crown-rot fungus</name>
    <dbReference type="NCBI Taxonomy" id="1028729"/>
    <lineage>
        <taxon>Eukaryota</taxon>
        <taxon>Fungi</taxon>
        <taxon>Dikarya</taxon>
        <taxon>Ascomycota</taxon>
        <taxon>Pezizomycotina</taxon>
        <taxon>Sordariomycetes</taxon>
        <taxon>Hypocreomycetidae</taxon>
        <taxon>Hypocreales</taxon>
        <taxon>Nectriaceae</taxon>
        <taxon>Fusarium</taxon>
    </lineage>
</organism>
<comment type="caution">
    <text evidence="2">The sequence shown here is derived from an EMBL/GenBank/DDBJ whole genome shotgun (WGS) entry which is preliminary data.</text>
</comment>
<feature type="compositionally biased region" description="Gly residues" evidence="1">
    <location>
        <begin position="1"/>
        <end position="10"/>
    </location>
</feature>
<evidence type="ECO:0000313" key="3">
    <source>
        <dbReference type="Proteomes" id="UP000007978"/>
    </source>
</evidence>
<dbReference type="AlphaFoldDB" id="K3VKA0"/>
<evidence type="ECO:0000256" key="1">
    <source>
        <dbReference type="SAM" id="MobiDB-lite"/>
    </source>
</evidence>